<dbReference type="Pfam" id="PF02518">
    <property type="entry name" value="HATPase_c"/>
    <property type="match status" value="1"/>
</dbReference>
<keyword evidence="5" id="KW-0472">Membrane</keyword>
<proteinExistence type="predicted"/>
<evidence type="ECO:0000256" key="4">
    <source>
        <dbReference type="SAM" id="Coils"/>
    </source>
</evidence>
<accession>A0A1F6W4J5</accession>
<feature type="domain" description="Histidine kinase" evidence="6">
    <location>
        <begin position="247"/>
        <end position="442"/>
    </location>
</feature>
<dbReference type="SUPFAM" id="SSF55874">
    <property type="entry name" value="ATPase domain of HSP90 chaperone/DNA topoisomerase II/histidine kinase"/>
    <property type="match status" value="1"/>
</dbReference>
<dbReference type="GO" id="GO:0000155">
    <property type="term" value="F:phosphorelay sensor kinase activity"/>
    <property type="evidence" value="ECO:0007669"/>
    <property type="project" value="TreeGrafter"/>
</dbReference>
<feature type="coiled-coil region" evidence="4">
    <location>
        <begin position="171"/>
        <end position="198"/>
    </location>
</feature>
<keyword evidence="4" id="KW-0175">Coiled coil</keyword>
<evidence type="ECO:0000313" key="8">
    <source>
        <dbReference type="Proteomes" id="UP000178374"/>
    </source>
</evidence>
<evidence type="ECO:0000259" key="6">
    <source>
        <dbReference type="PROSITE" id="PS50109"/>
    </source>
</evidence>
<gene>
    <name evidence="7" type="ORF">A3B85_01875</name>
</gene>
<reference evidence="7 8" key="1">
    <citation type="journal article" date="2016" name="Nat. Commun.">
        <title>Thousands of microbial genomes shed light on interconnected biogeochemical processes in an aquifer system.</title>
        <authorList>
            <person name="Anantharaman K."/>
            <person name="Brown C.T."/>
            <person name="Hug L.A."/>
            <person name="Sharon I."/>
            <person name="Castelle C.J."/>
            <person name="Probst A.J."/>
            <person name="Thomas B.C."/>
            <person name="Singh A."/>
            <person name="Wilkins M.J."/>
            <person name="Karaoz U."/>
            <person name="Brodie E.L."/>
            <person name="Williams K.H."/>
            <person name="Hubbard S.S."/>
            <person name="Banfield J.F."/>
        </authorList>
    </citation>
    <scope>NUCLEOTIDE SEQUENCE [LARGE SCALE GENOMIC DNA]</scope>
</reference>
<sequence>MVLFLSTNYNLVGVNLGDCTAIEGFIAQYFTYIVEAVFILAIMVLVGLEYRKNSDSGRKKQIVIFGLGVILFLIAFSSGNIIGSFTDNWTLAQAGLIGMPIFIGFLVYLIVQYHTFNIKLIATQALVWVLAILIGSQFFFIKIPINFVLNGFTFIASIIFGYFLIRSVKVEIAQKEELAKLNIDLEDLIKQRENLVHLVTHKVKGSFTRSKYIFAGILDGTFGEISPEIKKCAEQGLESDNMGIETVDLVLNVANMQKGTFKYEMKTVDLKDIVLKSVAEKKDGMETKGLKIESEIKPARNASDIADARPQDSLQRVGQAGGDDTYTVLGDSFWLKEVVSNLIENSIKYTEKGKITVGLEKRNDKILLSVKDTGVGISDEDKKNLFTEGGRGKDSVKVNVDSTGYGLYSVKLIIEAHKGKVWAESEGAGKGSTFFVELPSAS</sequence>
<dbReference type="Gene3D" id="3.30.565.10">
    <property type="entry name" value="Histidine kinase-like ATPase, C-terminal domain"/>
    <property type="match status" value="1"/>
</dbReference>
<dbReference type="PANTHER" id="PTHR43547">
    <property type="entry name" value="TWO-COMPONENT HISTIDINE KINASE"/>
    <property type="match status" value="1"/>
</dbReference>
<evidence type="ECO:0000256" key="1">
    <source>
        <dbReference type="ARBA" id="ARBA00000085"/>
    </source>
</evidence>
<dbReference type="InterPro" id="IPR036890">
    <property type="entry name" value="HATPase_C_sf"/>
</dbReference>
<organism evidence="7 8">
    <name type="scientific">Candidatus Nomurabacteria bacterium RIFCSPHIGHO2_02_FULL_37_13</name>
    <dbReference type="NCBI Taxonomy" id="1801750"/>
    <lineage>
        <taxon>Bacteria</taxon>
        <taxon>Candidatus Nomuraibacteriota</taxon>
    </lineage>
</organism>
<keyword evidence="3" id="KW-0597">Phosphoprotein</keyword>
<protein>
    <recommendedName>
        <fullName evidence="2">histidine kinase</fullName>
        <ecNumber evidence="2">2.7.13.3</ecNumber>
    </recommendedName>
</protein>
<feature type="transmembrane region" description="Helical" evidence="5">
    <location>
        <begin position="91"/>
        <end position="111"/>
    </location>
</feature>
<dbReference type="Proteomes" id="UP000178374">
    <property type="component" value="Unassembled WGS sequence"/>
</dbReference>
<feature type="transmembrane region" description="Helical" evidence="5">
    <location>
        <begin position="62"/>
        <end position="85"/>
    </location>
</feature>
<comment type="catalytic activity">
    <reaction evidence="1">
        <text>ATP + protein L-histidine = ADP + protein N-phospho-L-histidine.</text>
        <dbReference type="EC" id="2.7.13.3"/>
    </reaction>
</comment>
<dbReference type="PANTHER" id="PTHR43547:SF2">
    <property type="entry name" value="HYBRID SIGNAL TRANSDUCTION HISTIDINE KINASE C"/>
    <property type="match status" value="1"/>
</dbReference>
<dbReference type="PRINTS" id="PR00344">
    <property type="entry name" value="BCTRLSENSOR"/>
</dbReference>
<evidence type="ECO:0000313" key="7">
    <source>
        <dbReference type="EMBL" id="OGI76840.1"/>
    </source>
</evidence>
<dbReference type="SMART" id="SM00387">
    <property type="entry name" value="HATPase_c"/>
    <property type="match status" value="1"/>
</dbReference>
<evidence type="ECO:0000256" key="2">
    <source>
        <dbReference type="ARBA" id="ARBA00012438"/>
    </source>
</evidence>
<dbReference type="EMBL" id="MFUA01000017">
    <property type="protein sequence ID" value="OGI76840.1"/>
    <property type="molecule type" value="Genomic_DNA"/>
</dbReference>
<dbReference type="PROSITE" id="PS50109">
    <property type="entry name" value="HIS_KIN"/>
    <property type="match status" value="1"/>
</dbReference>
<keyword evidence="5" id="KW-0812">Transmembrane</keyword>
<dbReference type="EC" id="2.7.13.3" evidence="2"/>
<dbReference type="InterPro" id="IPR005467">
    <property type="entry name" value="His_kinase_dom"/>
</dbReference>
<dbReference type="STRING" id="1801750.A3B85_01875"/>
<feature type="transmembrane region" description="Helical" evidence="5">
    <location>
        <begin position="29"/>
        <end position="50"/>
    </location>
</feature>
<evidence type="ECO:0000256" key="3">
    <source>
        <dbReference type="ARBA" id="ARBA00022553"/>
    </source>
</evidence>
<comment type="caution">
    <text evidence="7">The sequence shown here is derived from an EMBL/GenBank/DDBJ whole genome shotgun (WGS) entry which is preliminary data.</text>
</comment>
<dbReference type="InterPro" id="IPR003594">
    <property type="entry name" value="HATPase_dom"/>
</dbReference>
<feature type="transmembrane region" description="Helical" evidence="5">
    <location>
        <begin position="147"/>
        <end position="165"/>
    </location>
</feature>
<name>A0A1F6W4J5_9BACT</name>
<evidence type="ECO:0000256" key="5">
    <source>
        <dbReference type="SAM" id="Phobius"/>
    </source>
</evidence>
<dbReference type="InterPro" id="IPR004358">
    <property type="entry name" value="Sig_transdc_His_kin-like_C"/>
</dbReference>
<feature type="transmembrane region" description="Helical" evidence="5">
    <location>
        <begin position="118"/>
        <end position="141"/>
    </location>
</feature>
<dbReference type="AlphaFoldDB" id="A0A1F6W4J5"/>
<keyword evidence="5" id="KW-1133">Transmembrane helix</keyword>